<reference evidence="1 2" key="1">
    <citation type="submission" date="2019-03" db="EMBL/GenBank/DDBJ databases">
        <title>First draft genome of Liparis tanakae, snailfish: a comprehensive survey of snailfish specific genes.</title>
        <authorList>
            <person name="Kim W."/>
            <person name="Song I."/>
            <person name="Jeong J.-H."/>
            <person name="Kim D."/>
            <person name="Kim S."/>
            <person name="Ryu S."/>
            <person name="Song J.Y."/>
            <person name="Lee S.K."/>
        </authorList>
    </citation>
    <scope>NUCLEOTIDE SEQUENCE [LARGE SCALE GENOMIC DNA]</scope>
    <source>
        <tissue evidence="1">Muscle</tissue>
    </source>
</reference>
<name>A0A4Z2FFA7_9TELE</name>
<evidence type="ECO:0000313" key="2">
    <source>
        <dbReference type="Proteomes" id="UP000314294"/>
    </source>
</evidence>
<accession>A0A4Z2FFA7</accession>
<gene>
    <name evidence="1" type="ORF">EYF80_049999</name>
</gene>
<dbReference type="EMBL" id="SRLO01001243">
    <property type="protein sequence ID" value="TNN39838.1"/>
    <property type="molecule type" value="Genomic_DNA"/>
</dbReference>
<keyword evidence="2" id="KW-1185">Reference proteome</keyword>
<organism evidence="1 2">
    <name type="scientific">Liparis tanakae</name>
    <name type="common">Tanaka's snailfish</name>
    <dbReference type="NCBI Taxonomy" id="230148"/>
    <lineage>
        <taxon>Eukaryota</taxon>
        <taxon>Metazoa</taxon>
        <taxon>Chordata</taxon>
        <taxon>Craniata</taxon>
        <taxon>Vertebrata</taxon>
        <taxon>Euteleostomi</taxon>
        <taxon>Actinopterygii</taxon>
        <taxon>Neopterygii</taxon>
        <taxon>Teleostei</taxon>
        <taxon>Neoteleostei</taxon>
        <taxon>Acanthomorphata</taxon>
        <taxon>Eupercaria</taxon>
        <taxon>Perciformes</taxon>
        <taxon>Cottioidei</taxon>
        <taxon>Cottales</taxon>
        <taxon>Liparidae</taxon>
        <taxon>Liparis</taxon>
    </lineage>
</organism>
<dbReference type="AlphaFoldDB" id="A0A4Z2FFA7"/>
<comment type="caution">
    <text evidence="1">The sequence shown here is derived from an EMBL/GenBank/DDBJ whole genome shotgun (WGS) entry which is preliminary data.</text>
</comment>
<dbReference type="Proteomes" id="UP000314294">
    <property type="component" value="Unassembled WGS sequence"/>
</dbReference>
<protein>
    <submittedName>
        <fullName evidence="1">Uncharacterized protein</fullName>
    </submittedName>
</protein>
<proteinExistence type="predicted"/>
<evidence type="ECO:0000313" key="1">
    <source>
        <dbReference type="EMBL" id="TNN39838.1"/>
    </source>
</evidence>
<sequence>MDVFTPCRNCLGREQDRFSASRMRTCSRTLLALANGSGDGSDGTTLCVATLSKVLFLLPGTARELSSSS</sequence>